<dbReference type="CDD" id="cd17316">
    <property type="entry name" value="MFS_SV2_like"/>
    <property type="match status" value="1"/>
</dbReference>
<dbReference type="EMBL" id="CAJOAY010001574">
    <property type="protein sequence ID" value="CAF3860268.1"/>
    <property type="molecule type" value="Genomic_DNA"/>
</dbReference>
<keyword evidence="4 6" id="KW-0472">Membrane</keyword>
<feature type="transmembrane region" description="Helical" evidence="6">
    <location>
        <begin position="194"/>
        <end position="217"/>
    </location>
</feature>
<evidence type="ECO:0000256" key="5">
    <source>
        <dbReference type="SAM" id="MobiDB-lite"/>
    </source>
</evidence>
<feature type="transmembrane region" description="Helical" evidence="6">
    <location>
        <begin position="301"/>
        <end position="326"/>
    </location>
</feature>
<evidence type="ECO:0000256" key="6">
    <source>
        <dbReference type="SAM" id="Phobius"/>
    </source>
</evidence>
<reference evidence="8" key="1">
    <citation type="submission" date="2021-02" db="EMBL/GenBank/DDBJ databases">
        <authorList>
            <person name="Nowell W R."/>
        </authorList>
    </citation>
    <scope>NUCLEOTIDE SEQUENCE</scope>
</reference>
<dbReference type="Pfam" id="PF00083">
    <property type="entry name" value="Sugar_tr"/>
    <property type="match status" value="1"/>
</dbReference>
<evidence type="ECO:0000256" key="1">
    <source>
        <dbReference type="ARBA" id="ARBA00004141"/>
    </source>
</evidence>
<feature type="transmembrane region" description="Helical" evidence="6">
    <location>
        <begin position="164"/>
        <end position="188"/>
    </location>
</feature>
<feature type="transmembrane region" description="Helical" evidence="6">
    <location>
        <begin position="78"/>
        <end position="100"/>
    </location>
</feature>
<feature type="transmembrane region" description="Helical" evidence="6">
    <location>
        <begin position="434"/>
        <end position="455"/>
    </location>
</feature>
<evidence type="ECO:0000256" key="4">
    <source>
        <dbReference type="ARBA" id="ARBA00023136"/>
    </source>
</evidence>
<accession>A0A819F4G7</accession>
<feature type="transmembrane region" description="Helical" evidence="6">
    <location>
        <begin position="107"/>
        <end position="125"/>
    </location>
</feature>
<dbReference type="AlphaFoldDB" id="A0A819F4G7"/>
<dbReference type="InterPro" id="IPR005828">
    <property type="entry name" value="MFS_sugar_transport-like"/>
</dbReference>
<evidence type="ECO:0000256" key="2">
    <source>
        <dbReference type="ARBA" id="ARBA00022692"/>
    </source>
</evidence>
<keyword evidence="3 6" id="KW-1133">Transmembrane helix</keyword>
<dbReference type="PROSITE" id="PS50850">
    <property type="entry name" value="MFS"/>
    <property type="match status" value="1"/>
</dbReference>
<feature type="transmembrane region" description="Helical" evidence="6">
    <location>
        <begin position="40"/>
        <end position="66"/>
    </location>
</feature>
<feature type="region of interest" description="Disordered" evidence="5">
    <location>
        <begin position="466"/>
        <end position="502"/>
    </location>
</feature>
<sequence>LVITMRVTKYLLTRFTTLKPPLIVPENPIKLLRMLNRRQAALFLVGFLAWTFDAFDFFAVTLNIIPIGKSYNRTTTDITWGITITLMLRAIGAIIFGIAGDRFGRKWPFIVNIVLYALIEIGTGFCRTYGQFIGLRAVFGIAMGGIYGNCAATALEDAPIAARGLLSGLLQQGYACGYLLAAAFNVAITDHQRYGWRALFWFGGCPPLLVALWRVFLPETDAFLNVKKEREAIANANICTDPTIKPPSSMRLFLRTVRPALVEHWPMLIYLVLMMAGFNFLSHGSQDLYPTFLSSTLQFSHSLVTITTIVANIGAIIGGMSVGYFSSFFGRRLSILVVLIIGGLLIPAYLLPRGKTIMVGAFFQQMCVQGAWGVVPIHLMELSPGQFRSFVVGTAYQLGNLISSASSTIEAKAGQQFPRKSLTPNSNNEEQYDYGKVIIIFLSCVYVYLFIIIFLGPEKRNIDETSCNNNNNKDDGYDNETVKDTELEESTISDGSKTMKAV</sequence>
<dbReference type="GO" id="GO:0015355">
    <property type="term" value="F:secondary active monocarboxylate transmembrane transporter activity"/>
    <property type="evidence" value="ECO:0007669"/>
    <property type="project" value="TreeGrafter"/>
</dbReference>
<dbReference type="PANTHER" id="PTHR23508">
    <property type="entry name" value="CARBOXYLIC ACID TRANSPORTER PROTEIN HOMOLOG"/>
    <property type="match status" value="1"/>
</dbReference>
<comment type="subcellular location">
    <subcellularLocation>
        <location evidence="1">Membrane</location>
        <topology evidence="1">Multi-pass membrane protein</topology>
    </subcellularLocation>
</comment>
<feature type="transmembrane region" description="Helical" evidence="6">
    <location>
        <begin position="260"/>
        <end position="281"/>
    </location>
</feature>
<organism evidence="8 9">
    <name type="scientific">Adineta steineri</name>
    <dbReference type="NCBI Taxonomy" id="433720"/>
    <lineage>
        <taxon>Eukaryota</taxon>
        <taxon>Metazoa</taxon>
        <taxon>Spiralia</taxon>
        <taxon>Gnathifera</taxon>
        <taxon>Rotifera</taxon>
        <taxon>Eurotatoria</taxon>
        <taxon>Bdelloidea</taxon>
        <taxon>Adinetida</taxon>
        <taxon>Adinetidae</taxon>
        <taxon>Adineta</taxon>
    </lineage>
</organism>
<feature type="compositionally biased region" description="Basic and acidic residues" evidence="5">
    <location>
        <begin position="472"/>
        <end position="485"/>
    </location>
</feature>
<feature type="domain" description="Major facilitator superfamily (MFS) profile" evidence="7">
    <location>
        <begin position="42"/>
        <end position="460"/>
    </location>
</feature>
<dbReference type="InterPro" id="IPR020846">
    <property type="entry name" value="MFS_dom"/>
</dbReference>
<evidence type="ECO:0000313" key="9">
    <source>
        <dbReference type="Proteomes" id="UP000663881"/>
    </source>
</evidence>
<keyword evidence="2 6" id="KW-0812">Transmembrane</keyword>
<evidence type="ECO:0000259" key="7">
    <source>
        <dbReference type="PROSITE" id="PS50850"/>
    </source>
</evidence>
<dbReference type="GO" id="GO:0035879">
    <property type="term" value="P:plasma membrane lactate transport"/>
    <property type="evidence" value="ECO:0007669"/>
    <property type="project" value="TreeGrafter"/>
</dbReference>
<dbReference type="SUPFAM" id="SSF103473">
    <property type="entry name" value="MFS general substrate transporter"/>
    <property type="match status" value="1"/>
</dbReference>
<dbReference type="Gene3D" id="1.20.1250.20">
    <property type="entry name" value="MFS general substrate transporter like domains"/>
    <property type="match status" value="2"/>
</dbReference>
<protein>
    <recommendedName>
        <fullName evidence="7">Major facilitator superfamily (MFS) profile domain-containing protein</fullName>
    </recommendedName>
</protein>
<proteinExistence type="predicted"/>
<evidence type="ECO:0000313" key="8">
    <source>
        <dbReference type="EMBL" id="CAF3860268.1"/>
    </source>
</evidence>
<dbReference type="InterPro" id="IPR036259">
    <property type="entry name" value="MFS_trans_sf"/>
</dbReference>
<feature type="transmembrane region" description="Helical" evidence="6">
    <location>
        <begin position="333"/>
        <end position="351"/>
    </location>
</feature>
<dbReference type="Proteomes" id="UP000663881">
    <property type="component" value="Unassembled WGS sequence"/>
</dbReference>
<comment type="caution">
    <text evidence="8">The sequence shown here is derived from an EMBL/GenBank/DDBJ whole genome shotgun (WGS) entry which is preliminary data.</text>
</comment>
<feature type="transmembrane region" description="Helical" evidence="6">
    <location>
        <begin position="131"/>
        <end position="152"/>
    </location>
</feature>
<name>A0A819F4G7_9BILA</name>
<feature type="non-terminal residue" evidence="8">
    <location>
        <position position="1"/>
    </location>
</feature>
<evidence type="ECO:0000256" key="3">
    <source>
        <dbReference type="ARBA" id="ARBA00022989"/>
    </source>
</evidence>
<dbReference type="PANTHER" id="PTHR23508:SF10">
    <property type="entry name" value="CARBOXYLIC ACID TRANSPORTER PROTEIN HOMOLOG"/>
    <property type="match status" value="1"/>
</dbReference>
<gene>
    <name evidence="8" type="ORF">OKA104_LOCUS21997</name>
</gene>
<dbReference type="GO" id="GO:0005886">
    <property type="term" value="C:plasma membrane"/>
    <property type="evidence" value="ECO:0007669"/>
    <property type="project" value="TreeGrafter"/>
</dbReference>